<gene>
    <name evidence="1" type="ORF">RKA07_07105</name>
</gene>
<protein>
    <submittedName>
        <fullName evidence="1">Ethanolamine ammonia-lyase reactivating factor EutA</fullName>
    </submittedName>
</protein>
<reference evidence="1" key="1">
    <citation type="submission" date="2023-09" db="EMBL/GenBank/DDBJ databases">
        <title>Marinobacter sediminicola sp. nov. and Marinobacter maritimum sp. nov., isolated from marine sediment.</title>
        <authorList>
            <person name="An J."/>
        </authorList>
    </citation>
    <scope>NUCLEOTIDE SEQUENCE</scope>
    <source>
        <strain evidence="1">F60267</strain>
    </source>
</reference>
<dbReference type="SUPFAM" id="SSF53067">
    <property type="entry name" value="Actin-like ATPase domain"/>
    <property type="match status" value="1"/>
</dbReference>
<dbReference type="Proteomes" id="UP001267407">
    <property type="component" value="Unassembled WGS sequence"/>
</dbReference>
<evidence type="ECO:0000313" key="2">
    <source>
        <dbReference type="Proteomes" id="UP001267407"/>
    </source>
</evidence>
<name>A0ABU2HFQ0_9GAMM</name>
<proteinExistence type="predicted"/>
<organism evidence="1 2">
    <name type="scientific">Marinobacter xiaoshiensis</name>
    <dbReference type="NCBI Taxonomy" id="3073652"/>
    <lineage>
        <taxon>Bacteria</taxon>
        <taxon>Pseudomonadati</taxon>
        <taxon>Pseudomonadota</taxon>
        <taxon>Gammaproteobacteria</taxon>
        <taxon>Pseudomonadales</taxon>
        <taxon>Marinobacteraceae</taxon>
        <taxon>Marinobacter</taxon>
    </lineage>
</organism>
<dbReference type="InterPro" id="IPR050696">
    <property type="entry name" value="FtsA/MreB"/>
</dbReference>
<accession>A0ABU2HFQ0</accession>
<keyword evidence="2" id="KW-1185">Reference proteome</keyword>
<dbReference type="InterPro" id="IPR009377">
    <property type="entry name" value="EutA"/>
</dbReference>
<dbReference type="RefSeq" id="WP_310965957.1">
    <property type="nucleotide sequence ID" value="NZ_JAVMBO010000007.1"/>
</dbReference>
<dbReference type="PIRSF" id="PIRSF012293">
    <property type="entry name" value="EutA"/>
    <property type="match status" value="1"/>
</dbReference>
<dbReference type="InterPro" id="IPR043129">
    <property type="entry name" value="ATPase_NBD"/>
</dbReference>
<evidence type="ECO:0000313" key="1">
    <source>
        <dbReference type="EMBL" id="MDS1309876.1"/>
    </source>
</evidence>
<dbReference type="Pfam" id="PF06277">
    <property type="entry name" value="EutA"/>
    <property type="match status" value="1"/>
</dbReference>
<comment type="caution">
    <text evidence="1">The sequence shown here is derived from an EMBL/GenBank/DDBJ whole genome shotgun (WGS) entry which is preliminary data.</text>
</comment>
<sequence length="477" mass="51906">MNRKTVHSVGIDIGTTTTQVIFSRLTMVNRAPVTQVPRYEFVEREIFFQSPVSPTPLQEDGTVNVPMLQRFIDDQFAAAGITLSDIETGAIIITGETSKVKNARDTVLNLAERLGDFVVATAGPNLESVIAGRGSGAGDYSKQNHARVLNIDIGGGTSNYVVFNSGRVEDTACLNIGGNLIKTDRSGSVTKIREPAKWVIESLFGESLPEARISADHLEKIVSRMAQLVVDVIVGNRSELCQKLMMTSDLKEPGEFDAVFISGGVGTSYYSLKTEALEPFHWQDIGILLGGALLKHPTLSAMNVRVPLQTQQATVIGAGAYSMSLSGSSIWLNVDSLPIRNIPVVEPQIDWQTADLPAVCQQIIEAAERMDLRLREDSYAIALGRDMPMSYRVVHHTAIEIAEYYQQHGNRQAPAIIVTENDLGKVLGMELQPLIDPQKLLVIDEVRAVAGDYIDVGESFFGGEVVPLTIKSLAFPA</sequence>
<dbReference type="PANTHER" id="PTHR32432:SF13">
    <property type="entry name" value="ETHANOLAMINE AMMONIA-LYASE REACTIVASE EUTA"/>
    <property type="match status" value="1"/>
</dbReference>
<dbReference type="EMBL" id="JAVMBO010000007">
    <property type="protein sequence ID" value="MDS1309876.1"/>
    <property type="molecule type" value="Genomic_DNA"/>
</dbReference>
<dbReference type="PANTHER" id="PTHR32432">
    <property type="entry name" value="CELL DIVISION PROTEIN FTSA-RELATED"/>
    <property type="match status" value="1"/>
</dbReference>